<feature type="non-terminal residue" evidence="1">
    <location>
        <position position="1"/>
    </location>
</feature>
<organism evidence="1 2">
    <name type="scientific">Prorocentrum cordatum</name>
    <dbReference type="NCBI Taxonomy" id="2364126"/>
    <lineage>
        <taxon>Eukaryota</taxon>
        <taxon>Sar</taxon>
        <taxon>Alveolata</taxon>
        <taxon>Dinophyceae</taxon>
        <taxon>Prorocentrales</taxon>
        <taxon>Prorocentraceae</taxon>
        <taxon>Prorocentrum</taxon>
    </lineage>
</organism>
<dbReference type="EMBL" id="CAUYUJ010018182">
    <property type="protein sequence ID" value="CAK0881413.1"/>
    <property type="molecule type" value="Genomic_DNA"/>
</dbReference>
<dbReference type="Proteomes" id="UP001189429">
    <property type="component" value="Unassembled WGS sequence"/>
</dbReference>
<sequence length="431" mass="48142">RDAGSSRRITLLARAALASRAPLAPFDSNSAQDPSMSSMFQNVTYNPEKCVYVGRATRDGERMCWSGANEIAVAEKVRKFTKTRSLKDMLAPGHSVRELPKCLREEPQDVTKNPRRTPPNARAQLVIRLMCLLYARGACAKIPLLRAADIAGLRLSKQELDDNEYTGLHAMRHLIVLHQLWTPRRMASAMSHLKARGSMKDALQRISAQSSKSQQTEIDRDEIAMLVPGLCRRITKPSNIVKWFDTYESWEKLTSAAAMCCEYFHNGRGTITTQACDLMASQLRPVDMVGDYTAPHCVRSLAAIFHRKIALGSVWGSMLMSDRSVAAMLKVLGNPSPVELLEWLGRSGIRNTPTIPDDAGALALLLCETHQVYAKLTKRRFTLCAFVKKLGRLSPKQVQDERRMLAKVKKYSLKNKVYESAAVVLTHMGML</sequence>
<gene>
    <name evidence="1" type="ORF">PCOR1329_LOCUS64261</name>
</gene>
<comment type="caution">
    <text evidence="1">The sequence shown here is derived from an EMBL/GenBank/DDBJ whole genome shotgun (WGS) entry which is preliminary data.</text>
</comment>
<accession>A0ABN9W5L3</accession>
<reference evidence="1" key="1">
    <citation type="submission" date="2023-10" db="EMBL/GenBank/DDBJ databases">
        <authorList>
            <person name="Chen Y."/>
            <person name="Shah S."/>
            <person name="Dougan E. K."/>
            <person name="Thang M."/>
            <person name="Chan C."/>
        </authorList>
    </citation>
    <scope>NUCLEOTIDE SEQUENCE [LARGE SCALE GENOMIC DNA]</scope>
</reference>
<evidence type="ECO:0000313" key="1">
    <source>
        <dbReference type="EMBL" id="CAK0881413.1"/>
    </source>
</evidence>
<keyword evidence="2" id="KW-1185">Reference proteome</keyword>
<evidence type="ECO:0000313" key="2">
    <source>
        <dbReference type="Proteomes" id="UP001189429"/>
    </source>
</evidence>
<protein>
    <submittedName>
        <fullName evidence="1">Uncharacterized protein</fullName>
    </submittedName>
</protein>
<proteinExistence type="predicted"/>
<name>A0ABN9W5L3_9DINO</name>